<dbReference type="PANTHER" id="PTHR10434">
    <property type="entry name" value="1-ACYL-SN-GLYCEROL-3-PHOSPHATE ACYLTRANSFERASE"/>
    <property type="match status" value="1"/>
</dbReference>
<dbReference type="AlphaFoldDB" id="A0A2A5LQJ2"/>
<organism evidence="3 4">
    <name type="scientific">Paenibacillus lautus</name>
    <name type="common">Bacillus lautus</name>
    <dbReference type="NCBI Taxonomy" id="1401"/>
    <lineage>
        <taxon>Bacteria</taxon>
        <taxon>Bacillati</taxon>
        <taxon>Bacillota</taxon>
        <taxon>Bacilli</taxon>
        <taxon>Bacillales</taxon>
        <taxon>Paenibacillaceae</taxon>
        <taxon>Paenibacillus</taxon>
    </lineage>
</organism>
<name>A0A2A5LQJ2_PAELA</name>
<dbReference type="KEGG" id="plw:D5F53_18745"/>
<dbReference type="PANTHER" id="PTHR10434:SF11">
    <property type="entry name" value="1-ACYL-SN-GLYCEROL-3-PHOSPHATE ACYLTRANSFERASE"/>
    <property type="match status" value="1"/>
</dbReference>
<dbReference type="Pfam" id="PF01553">
    <property type="entry name" value="Acyltransferase"/>
    <property type="match status" value="1"/>
</dbReference>
<evidence type="ECO:0000256" key="2">
    <source>
        <dbReference type="ARBA" id="ARBA00023315"/>
    </source>
</evidence>
<gene>
    <name evidence="3" type="ORF">D5F53_18745</name>
</gene>
<keyword evidence="4" id="KW-1185">Reference proteome</keyword>
<dbReference type="EMBL" id="CP032412">
    <property type="protein sequence ID" value="AYB45198.1"/>
    <property type="molecule type" value="Genomic_DNA"/>
</dbReference>
<dbReference type="RefSeq" id="WP_096773273.1">
    <property type="nucleotide sequence ID" value="NZ_BOSC01000001.1"/>
</dbReference>
<dbReference type="GO" id="GO:0006654">
    <property type="term" value="P:phosphatidic acid biosynthetic process"/>
    <property type="evidence" value="ECO:0007669"/>
    <property type="project" value="TreeGrafter"/>
</dbReference>
<dbReference type="InterPro" id="IPR002123">
    <property type="entry name" value="Plipid/glycerol_acylTrfase"/>
</dbReference>
<evidence type="ECO:0000256" key="1">
    <source>
        <dbReference type="ARBA" id="ARBA00022679"/>
    </source>
</evidence>
<accession>A0A2A5LQJ2</accession>
<proteinExistence type="predicted"/>
<dbReference type="GO" id="GO:0003841">
    <property type="term" value="F:1-acylglycerol-3-phosphate O-acyltransferase activity"/>
    <property type="evidence" value="ECO:0007669"/>
    <property type="project" value="TreeGrafter"/>
</dbReference>
<keyword evidence="1 3" id="KW-0808">Transferase</keyword>
<dbReference type="SMART" id="SM00563">
    <property type="entry name" value="PlsC"/>
    <property type="match status" value="1"/>
</dbReference>
<dbReference type="SUPFAM" id="SSF69593">
    <property type="entry name" value="Glycerol-3-phosphate (1)-acyltransferase"/>
    <property type="match status" value="1"/>
</dbReference>
<reference evidence="3 4" key="1">
    <citation type="submission" date="2018-09" db="EMBL/GenBank/DDBJ databases">
        <title>Genome Sequence of Paenibacillus lautus Strain E7593-69, Azo Dye-Degrading Bacteria, Isolated from Commercial Tattoo Inks.</title>
        <authorList>
            <person name="Nho S.W."/>
            <person name="Kim S.-J."/>
            <person name="Kweon O."/>
            <person name="Cerniglia C.E."/>
        </authorList>
    </citation>
    <scope>NUCLEOTIDE SEQUENCE [LARGE SCALE GENOMIC DNA]</scope>
    <source>
        <strain evidence="3 4">E7593-69</strain>
    </source>
</reference>
<sequence length="196" mass="21246">MIYVFCRAVVRGLFAILYRFESVGVHNIPSEGGVLICSNHISVRDPISVGIHVKRQVKFMAKAELFNIPVFGWLVRQLGAFPVKRGGVSKDSIKTALTILRSGEIMGIFPEGTRNSDATAAKRGAASFALRSGATVVPAAIIGDYKPFRKVKIIYGAPVDLSRFEGDKSPEALDGATELIMAKIHEMRASGKPTEN</sequence>
<dbReference type="Proteomes" id="UP000266552">
    <property type="component" value="Chromosome"/>
</dbReference>
<keyword evidence="2 3" id="KW-0012">Acyltransferase</keyword>
<dbReference type="CDD" id="cd07989">
    <property type="entry name" value="LPLAT_AGPAT-like"/>
    <property type="match status" value="1"/>
</dbReference>
<evidence type="ECO:0000313" key="4">
    <source>
        <dbReference type="Proteomes" id="UP000266552"/>
    </source>
</evidence>
<evidence type="ECO:0000313" key="3">
    <source>
        <dbReference type="EMBL" id="AYB45198.1"/>
    </source>
</evidence>
<protein>
    <submittedName>
        <fullName evidence="3">1-acyl-sn-glycerol-3-phosphate acyltransferase</fullName>
    </submittedName>
</protein>